<comment type="cofactor">
    <cofactor evidence="1">
        <name>Zn(2+)</name>
        <dbReference type="ChEBI" id="CHEBI:29105"/>
    </cofactor>
</comment>
<dbReference type="CDD" id="cd07730">
    <property type="entry name" value="metallo-hydrolase-like_MBL-fold"/>
    <property type="match status" value="1"/>
</dbReference>
<proteinExistence type="inferred from homology"/>
<dbReference type="Proteomes" id="UP001152087">
    <property type="component" value="Unassembled WGS sequence"/>
</dbReference>
<dbReference type="EMBL" id="JAOQAV010000022">
    <property type="protein sequence ID" value="KAJ4185833.1"/>
    <property type="molecule type" value="Genomic_DNA"/>
</dbReference>
<evidence type="ECO:0000256" key="1">
    <source>
        <dbReference type="ARBA" id="ARBA00001947"/>
    </source>
</evidence>
<keyword evidence="4" id="KW-0378">Hydrolase</keyword>
<evidence type="ECO:0000256" key="3">
    <source>
        <dbReference type="ARBA" id="ARBA00022723"/>
    </source>
</evidence>
<evidence type="ECO:0000313" key="8">
    <source>
        <dbReference type="Proteomes" id="UP001152087"/>
    </source>
</evidence>
<sequence>MALSTVQVHALSGGRFTLPETQFVSPASSTARKTVPSLCSLIQHAPPTTGKTTRIVFDLGVRRDPSRYSEPIRRHIATRKPLTTDPDVVKSLKLGGLTPDDVDYVIYSHVHWDHVGEPTDFRRSSFVVGHGSLDLLQGDASNLRGGHSFFEPDLLDPHRTIQIPDPEAPYTGRDEAQESAINFRGPWRQFDSLPSTLDIFRDGSLYIVDAPGHLPGHINLLARTSENESDTKWIYLAGDACHDRRLMRHEREVGQWQDA</sequence>
<keyword evidence="8" id="KW-1185">Reference proteome</keyword>
<dbReference type="PANTHER" id="PTHR42978:SF2">
    <property type="entry name" value="102 KBASES UNSTABLE REGION: FROM 1 TO 119443"/>
    <property type="match status" value="1"/>
</dbReference>
<evidence type="ECO:0000256" key="5">
    <source>
        <dbReference type="ARBA" id="ARBA00022833"/>
    </source>
</evidence>
<dbReference type="OrthoDB" id="10250730at2759"/>
<keyword evidence="5" id="KW-0862">Zinc</keyword>
<accession>A0A9W8UY44</accession>
<comment type="similarity">
    <text evidence="2">Belongs to the metallo-beta-lactamase superfamily.</text>
</comment>
<dbReference type="InterPro" id="IPR036866">
    <property type="entry name" value="RibonucZ/Hydroxyglut_hydro"/>
</dbReference>
<keyword evidence="3" id="KW-0479">Metal-binding</keyword>
<dbReference type="AlphaFoldDB" id="A0A9W8UY44"/>
<dbReference type="InterPro" id="IPR001279">
    <property type="entry name" value="Metallo-B-lactamas"/>
</dbReference>
<dbReference type="GO" id="GO:0016787">
    <property type="term" value="F:hydrolase activity"/>
    <property type="evidence" value="ECO:0007669"/>
    <property type="project" value="UniProtKB-KW"/>
</dbReference>
<dbReference type="Gene3D" id="3.60.15.10">
    <property type="entry name" value="Ribonuclease Z/Hydroxyacylglutathione hydrolase-like"/>
    <property type="match status" value="1"/>
</dbReference>
<dbReference type="PANTHER" id="PTHR42978">
    <property type="entry name" value="QUORUM-QUENCHING LACTONASE YTNP-RELATED-RELATED"/>
    <property type="match status" value="1"/>
</dbReference>
<dbReference type="GO" id="GO:0046872">
    <property type="term" value="F:metal ion binding"/>
    <property type="evidence" value="ECO:0007669"/>
    <property type="project" value="UniProtKB-KW"/>
</dbReference>
<evidence type="ECO:0000256" key="2">
    <source>
        <dbReference type="ARBA" id="ARBA00007749"/>
    </source>
</evidence>
<feature type="domain" description="Metallo-beta-lactamase" evidence="6">
    <location>
        <begin position="36"/>
        <end position="133"/>
    </location>
</feature>
<evidence type="ECO:0000313" key="7">
    <source>
        <dbReference type="EMBL" id="KAJ4185833.1"/>
    </source>
</evidence>
<dbReference type="Pfam" id="PF00753">
    <property type="entry name" value="Lactamase_B"/>
    <property type="match status" value="1"/>
</dbReference>
<evidence type="ECO:0000256" key="4">
    <source>
        <dbReference type="ARBA" id="ARBA00022801"/>
    </source>
</evidence>
<gene>
    <name evidence="7" type="ORF">NW755_008285</name>
</gene>
<reference evidence="7" key="1">
    <citation type="submission" date="2022-09" db="EMBL/GenBank/DDBJ databases">
        <title>Fusarium specimens isolated from Avocado Roots.</title>
        <authorList>
            <person name="Stajich J."/>
            <person name="Roper C."/>
            <person name="Heimlech-Rivalta G."/>
        </authorList>
    </citation>
    <scope>NUCLEOTIDE SEQUENCE</scope>
    <source>
        <strain evidence="7">A02</strain>
    </source>
</reference>
<dbReference type="SUPFAM" id="SSF56281">
    <property type="entry name" value="Metallo-hydrolase/oxidoreductase"/>
    <property type="match status" value="1"/>
</dbReference>
<organism evidence="7 8">
    <name type="scientific">Fusarium falciforme</name>
    <dbReference type="NCBI Taxonomy" id="195108"/>
    <lineage>
        <taxon>Eukaryota</taxon>
        <taxon>Fungi</taxon>
        <taxon>Dikarya</taxon>
        <taxon>Ascomycota</taxon>
        <taxon>Pezizomycotina</taxon>
        <taxon>Sordariomycetes</taxon>
        <taxon>Hypocreomycetidae</taxon>
        <taxon>Hypocreales</taxon>
        <taxon>Nectriaceae</taxon>
        <taxon>Fusarium</taxon>
        <taxon>Fusarium solani species complex</taxon>
    </lineage>
</organism>
<evidence type="ECO:0000259" key="6">
    <source>
        <dbReference type="Pfam" id="PF00753"/>
    </source>
</evidence>
<comment type="caution">
    <text evidence="7">The sequence shown here is derived from an EMBL/GenBank/DDBJ whole genome shotgun (WGS) entry which is preliminary data.</text>
</comment>
<dbReference type="InterPro" id="IPR051013">
    <property type="entry name" value="MBL_superfamily_lactonases"/>
</dbReference>
<protein>
    <recommendedName>
        <fullName evidence="6">Metallo-beta-lactamase domain-containing protein</fullName>
    </recommendedName>
</protein>
<name>A0A9W8UY44_9HYPO</name>